<name>A0A0J6WB43_9MYCO</name>
<dbReference type="EMBL" id="LAUZ02000061">
    <property type="protein sequence ID" value="KKF00826.1"/>
    <property type="molecule type" value="Genomic_DNA"/>
</dbReference>
<evidence type="ECO:0000313" key="2">
    <source>
        <dbReference type="EMBL" id="KKF00826.1"/>
    </source>
</evidence>
<dbReference type="OrthoDB" id="5118825at2"/>
<dbReference type="Proteomes" id="UP000034150">
    <property type="component" value="Unassembled WGS sequence"/>
</dbReference>
<feature type="chain" id="PRO_5041793633" evidence="1">
    <location>
        <begin position="30"/>
        <end position="162"/>
    </location>
</feature>
<dbReference type="PATRIC" id="fig|1807.13.peg.4372"/>
<accession>A0A0J6WB43</accession>
<organism evidence="3 5">
    <name type="scientific">Mycolicibacterium obuense</name>
    <dbReference type="NCBI Taxonomy" id="1807"/>
    <lineage>
        <taxon>Bacteria</taxon>
        <taxon>Bacillati</taxon>
        <taxon>Actinomycetota</taxon>
        <taxon>Actinomycetes</taxon>
        <taxon>Mycobacteriales</taxon>
        <taxon>Mycobacteriaceae</taxon>
        <taxon>Mycolicibacterium</taxon>
    </lineage>
</organism>
<reference evidence="2 4" key="2">
    <citation type="submission" date="2015-04" db="EMBL/GenBank/DDBJ databases">
        <title>Genome sequence of Mycobacterium obuense UC1.</title>
        <authorList>
            <person name="Greninger A.L."/>
            <person name="Cunningham G."/>
            <person name="Chiu C.Y."/>
            <person name="Miller S."/>
        </authorList>
    </citation>
    <scope>NUCLEOTIDE SEQUENCE [LARGE SCALE GENOMIC DNA]</scope>
    <source>
        <strain evidence="2 4">UC1</strain>
    </source>
</reference>
<reference evidence="3 5" key="1">
    <citation type="journal article" date="2015" name="Genome Biol. Evol.">
        <title>Characterization of Three Mycobacterium spp. with Potential Use in Bioremediation by Genome Sequencing and Comparative Genomics.</title>
        <authorList>
            <person name="Das S."/>
            <person name="Pettersson B.M."/>
            <person name="Behra P.R."/>
            <person name="Ramesh M."/>
            <person name="Dasgupta S."/>
            <person name="Bhattacharya A."/>
            <person name="Kirsebom L.A."/>
        </authorList>
    </citation>
    <scope>NUCLEOTIDE SEQUENCE [LARGE SCALE GENOMIC DNA]</scope>
    <source>
        <strain evidence="3 5">DSM 44075</strain>
    </source>
</reference>
<dbReference type="STRING" id="1807.MOBUDSM44075_00884"/>
<keyword evidence="4" id="KW-1185">Reference proteome</keyword>
<evidence type="ECO:0000313" key="3">
    <source>
        <dbReference type="EMBL" id="KMO80420.1"/>
    </source>
</evidence>
<dbReference type="AlphaFoldDB" id="A0A0J6WB43"/>
<evidence type="ECO:0000256" key="1">
    <source>
        <dbReference type="SAM" id="SignalP"/>
    </source>
</evidence>
<evidence type="ECO:0000313" key="4">
    <source>
        <dbReference type="Proteomes" id="UP000034150"/>
    </source>
</evidence>
<proteinExistence type="predicted"/>
<protein>
    <submittedName>
        <fullName evidence="3">Uncharacterized protein</fullName>
    </submittedName>
</protein>
<keyword evidence="1" id="KW-0732">Signal</keyword>
<dbReference type="Proteomes" id="UP000036313">
    <property type="component" value="Unassembled WGS sequence"/>
</dbReference>
<sequence length="162" mass="17591" precursor="true">MTDRARTTTFSVVVRALSVAVLLTSCQSASETTDSAETTETAETRPAFDIRHDTDELARTFPALGTPVSASWIRWGNGGTAVWTDAVVRVTPPTMNDLLRQHVSEPTTHRPAVQKVLEPEVPPGPFRTGAELNTAFSPGRTSTRVFLDPPRDTVVLQSFDLG</sequence>
<evidence type="ECO:0000313" key="5">
    <source>
        <dbReference type="Proteomes" id="UP000036313"/>
    </source>
</evidence>
<comment type="caution">
    <text evidence="3">The sequence shown here is derived from an EMBL/GenBank/DDBJ whole genome shotgun (WGS) entry which is preliminary data.</text>
</comment>
<dbReference type="PROSITE" id="PS51257">
    <property type="entry name" value="PROKAR_LIPOPROTEIN"/>
    <property type="match status" value="1"/>
</dbReference>
<feature type="signal peptide" evidence="1">
    <location>
        <begin position="1"/>
        <end position="29"/>
    </location>
</feature>
<gene>
    <name evidence="3" type="ORF">MOBUDSM44075_00884</name>
    <name evidence="2" type="ORF">WN67_16685</name>
</gene>
<dbReference type="EMBL" id="JYNU01000005">
    <property type="protein sequence ID" value="KMO80420.1"/>
    <property type="molecule type" value="Genomic_DNA"/>
</dbReference>